<name>A0A022QBI5_ERYGU</name>
<evidence type="ECO:0000313" key="3">
    <source>
        <dbReference type="Proteomes" id="UP000030748"/>
    </source>
</evidence>
<dbReference type="GO" id="GO:0080188">
    <property type="term" value="P:gene silencing by siRNA-directed DNA methylation"/>
    <property type="evidence" value="ECO:0007669"/>
    <property type="project" value="InterPro"/>
</dbReference>
<dbReference type="Proteomes" id="UP000030748">
    <property type="component" value="Unassembled WGS sequence"/>
</dbReference>
<evidence type="ECO:0000313" key="2">
    <source>
        <dbReference type="EMBL" id="EYU24613.1"/>
    </source>
</evidence>
<dbReference type="Gene3D" id="3.30.70.2890">
    <property type="entry name" value="XS domain"/>
    <property type="match status" value="1"/>
</dbReference>
<dbReference type="Pfam" id="PF03468">
    <property type="entry name" value="XS"/>
    <property type="match status" value="1"/>
</dbReference>
<proteinExistence type="predicted"/>
<dbReference type="PANTHER" id="PTHR21596">
    <property type="entry name" value="RIBONUCLEASE P SUBUNIT P38"/>
    <property type="match status" value="1"/>
</dbReference>
<dbReference type="EMBL" id="KI632119">
    <property type="protein sequence ID" value="EYU24613.1"/>
    <property type="molecule type" value="Genomic_DNA"/>
</dbReference>
<reference evidence="2 3" key="1">
    <citation type="journal article" date="2013" name="Proc. Natl. Acad. Sci. U.S.A.">
        <title>Fine-scale variation in meiotic recombination in Mimulus inferred from population shotgun sequencing.</title>
        <authorList>
            <person name="Hellsten U."/>
            <person name="Wright K.M."/>
            <person name="Jenkins J."/>
            <person name="Shu S."/>
            <person name="Yuan Y."/>
            <person name="Wessler S.R."/>
            <person name="Schmutz J."/>
            <person name="Willis J.H."/>
            <person name="Rokhsar D.S."/>
        </authorList>
    </citation>
    <scope>NUCLEOTIDE SEQUENCE [LARGE SCALE GENOMIC DNA]</scope>
    <source>
        <strain evidence="3">cv. DUN x IM62</strain>
    </source>
</reference>
<dbReference type="STRING" id="4155.A0A022QBI5"/>
<dbReference type="InterPro" id="IPR038588">
    <property type="entry name" value="XS_domain_sf"/>
</dbReference>
<accession>A0A022QBI5</accession>
<dbReference type="InterPro" id="IPR005380">
    <property type="entry name" value="XS_domain"/>
</dbReference>
<dbReference type="PANTHER" id="PTHR21596:SF3">
    <property type="entry name" value="FACTOR OF DNA METHYLATION 1-RELATED"/>
    <property type="match status" value="1"/>
</dbReference>
<protein>
    <recommendedName>
        <fullName evidence="1">XS domain-containing protein</fullName>
    </recommendedName>
</protein>
<dbReference type="InterPro" id="IPR045177">
    <property type="entry name" value="FDM1-5/IDN2"/>
</dbReference>
<feature type="domain" description="XS" evidence="1">
    <location>
        <begin position="41"/>
        <end position="136"/>
    </location>
</feature>
<sequence length="217" mass="24372">MWLTYVRRGNINRTAVHLSSSQIGRMSSSSPAAKPEQLEFYCWPWVGIIANAQNDSRGYWLNEFSKYNPSGVEILRGGAQVVVVRFGDDLSGFKNAMEFEKSFSDQGCCRKEWIGRRASACTSVYGWFAREDDYKSDGPVGDYLRKKGGLRAISGLIDEAIEDRNKTSSNLLDEIDSRNQNMDGVHIKYGESIISLGKMLAEKDGFQRTFCEGSFIS</sequence>
<dbReference type="AlphaFoldDB" id="A0A022QBI5"/>
<evidence type="ECO:0000259" key="1">
    <source>
        <dbReference type="Pfam" id="PF03468"/>
    </source>
</evidence>
<organism evidence="2 3">
    <name type="scientific">Erythranthe guttata</name>
    <name type="common">Yellow monkey flower</name>
    <name type="synonym">Mimulus guttatus</name>
    <dbReference type="NCBI Taxonomy" id="4155"/>
    <lineage>
        <taxon>Eukaryota</taxon>
        <taxon>Viridiplantae</taxon>
        <taxon>Streptophyta</taxon>
        <taxon>Embryophyta</taxon>
        <taxon>Tracheophyta</taxon>
        <taxon>Spermatophyta</taxon>
        <taxon>Magnoliopsida</taxon>
        <taxon>eudicotyledons</taxon>
        <taxon>Gunneridae</taxon>
        <taxon>Pentapetalae</taxon>
        <taxon>asterids</taxon>
        <taxon>lamiids</taxon>
        <taxon>Lamiales</taxon>
        <taxon>Phrymaceae</taxon>
        <taxon>Erythranthe</taxon>
    </lineage>
</organism>
<dbReference type="eggNOG" id="ENOG502QRE8">
    <property type="taxonomic scope" value="Eukaryota"/>
</dbReference>
<keyword evidence="3" id="KW-1185">Reference proteome</keyword>
<gene>
    <name evidence="2" type="ORF">MIMGU_mgv1a013548mg</name>
</gene>